<dbReference type="PANTHER" id="PTHR18947">
    <property type="entry name" value="HOOK PROTEINS"/>
    <property type="match status" value="1"/>
</dbReference>
<feature type="compositionally biased region" description="Basic and acidic residues" evidence="2">
    <location>
        <begin position="185"/>
        <end position="202"/>
    </location>
</feature>
<proteinExistence type="predicted"/>
<keyword evidence="1" id="KW-0175">Coiled coil</keyword>
<comment type="caution">
    <text evidence="3">The sequence shown here is derived from an EMBL/GenBank/DDBJ whole genome shotgun (WGS) entry which is preliminary data.</text>
</comment>
<dbReference type="PANTHER" id="PTHR18947:SF31">
    <property type="entry name" value="PROTEIN DAPLE"/>
    <property type="match status" value="1"/>
</dbReference>
<accession>A0ABV0XJQ3</accession>
<evidence type="ECO:0000313" key="4">
    <source>
        <dbReference type="Proteomes" id="UP001469553"/>
    </source>
</evidence>
<keyword evidence="4" id="KW-1185">Reference proteome</keyword>
<reference evidence="3 4" key="1">
    <citation type="submission" date="2021-06" db="EMBL/GenBank/DDBJ databases">
        <authorList>
            <person name="Palmer J.M."/>
        </authorList>
    </citation>
    <scope>NUCLEOTIDE SEQUENCE [LARGE SCALE GENOMIC DNA]</scope>
    <source>
        <strain evidence="3 4">AS_MEX2019</strain>
        <tissue evidence="3">Muscle</tissue>
    </source>
</reference>
<dbReference type="Proteomes" id="UP001469553">
    <property type="component" value="Unassembled WGS sequence"/>
</dbReference>
<organism evidence="3 4">
    <name type="scientific">Ameca splendens</name>
    <dbReference type="NCBI Taxonomy" id="208324"/>
    <lineage>
        <taxon>Eukaryota</taxon>
        <taxon>Metazoa</taxon>
        <taxon>Chordata</taxon>
        <taxon>Craniata</taxon>
        <taxon>Vertebrata</taxon>
        <taxon>Euteleostomi</taxon>
        <taxon>Actinopterygii</taxon>
        <taxon>Neopterygii</taxon>
        <taxon>Teleostei</taxon>
        <taxon>Neoteleostei</taxon>
        <taxon>Acanthomorphata</taxon>
        <taxon>Ovalentaria</taxon>
        <taxon>Atherinomorphae</taxon>
        <taxon>Cyprinodontiformes</taxon>
        <taxon>Goodeidae</taxon>
        <taxon>Ameca</taxon>
    </lineage>
</organism>
<name>A0ABV0XJQ3_9TELE</name>
<sequence>MHHVLFESIQLNHFRGLKHQQLTCSHCHRGNAAAADGHHHGCVFVIVQELRDDNMTLLDTKVLLEEQLAAARGRCDKLHTLEKDNLLLRAKIHDLEMERDNERRRLEELVEENMLLEIGQKQSMNESAHLGWELEQLTKNHDGPTSESRKSLVHELNECVSSRVLKLEKENRELQAALERLKEENHLRQEQQLHTQELDRENQSLSNK</sequence>
<evidence type="ECO:0000256" key="2">
    <source>
        <dbReference type="SAM" id="MobiDB-lite"/>
    </source>
</evidence>
<dbReference type="EMBL" id="JAHRIP010004384">
    <property type="protein sequence ID" value="MEQ2281685.1"/>
    <property type="molecule type" value="Genomic_DNA"/>
</dbReference>
<feature type="coiled-coil region" evidence="1">
    <location>
        <begin position="47"/>
        <end position="112"/>
    </location>
</feature>
<protein>
    <submittedName>
        <fullName evidence="3">Protein Daple</fullName>
    </submittedName>
</protein>
<feature type="non-terminal residue" evidence="3">
    <location>
        <position position="208"/>
    </location>
</feature>
<evidence type="ECO:0000313" key="3">
    <source>
        <dbReference type="EMBL" id="MEQ2281685.1"/>
    </source>
</evidence>
<gene>
    <name evidence="3" type="primary">CCDC88C</name>
    <name evidence="3" type="ORF">AMECASPLE_032995</name>
</gene>
<evidence type="ECO:0000256" key="1">
    <source>
        <dbReference type="SAM" id="Coils"/>
    </source>
</evidence>
<feature type="region of interest" description="Disordered" evidence="2">
    <location>
        <begin position="185"/>
        <end position="208"/>
    </location>
</feature>